<dbReference type="AlphaFoldDB" id="A0A9D1JX40"/>
<keyword evidence="8" id="KW-1003">Cell membrane</keyword>
<reference evidence="12" key="1">
    <citation type="submission" date="2020-10" db="EMBL/GenBank/DDBJ databases">
        <authorList>
            <person name="Gilroy R."/>
        </authorList>
    </citation>
    <scope>NUCLEOTIDE SEQUENCE</scope>
    <source>
        <strain evidence="12">CHK152-2871</strain>
    </source>
</reference>
<dbReference type="GO" id="GO:0045259">
    <property type="term" value="C:proton-transporting ATP synthase complex"/>
    <property type="evidence" value="ECO:0007669"/>
    <property type="project" value="UniProtKB-KW"/>
</dbReference>
<dbReference type="InterPro" id="IPR036794">
    <property type="entry name" value="ATP_F1_dsu/esu_C_sf"/>
</dbReference>
<comment type="function">
    <text evidence="8">Produces ATP from ADP in the presence of a proton gradient across the membrane.</text>
</comment>
<dbReference type="Pfam" id="PF00401">
    <property type="entry name" value="ATP-synt_DE"/>
    <property type="match status" value="1"/>
</dbReference>
<evidence type="ECO:0000256" key="4">
    <source>
        <dbReference type="ARBA" id="ARBA00023065"/>
    </source>
</evidence>
<comment type="subunit">
    <text evidence="8 9">F-type ATPases have 2 components, CF(1) - the catalytic core - and CF(0) - the membrane proton channel. CF(1) has five subunits: alpha(3), beta(3), gamma(1), delta(1), epsilon(1). CF(0) has three main subunits: a, b and c.</text>
</comment>
<evidence type="ECO:0000256" key="8">
    <source>
        <dbReference type="HAMAP-Rule" id="MF_00530"/>
    </source>
</evidence>
<evidence type="ECO:0000259" key="11">
    <source>
        <dbReference type="Pfam" id="PF02823"/>
    </source>
</evidence>
<dbReference type="Gene3D" id="2.60.15.10">
    <property type="entry name" value="F0F1 ATP synthase delta/epsilon subunit, N-terminal"/>
    <property type="match status" value="1"/>
</dbReference>
<dbReference type="Gene3D" id="1.20.5.440">
    <property type="entry name" value="ATP synthase delta/epsilon subunit, C-terminal domain"/>
    <property type="match status" value="1"/>
</dbReference>
<dbReference type="InterPro" id="IPR020546">
    <property type="entry name" value="ATP_synth_F1_dsu/esu_N"/>
</dbReference>
<sequence>MNENSNKIKLKIITHEKVVYEADIDELYVQSTDGRLGILPNHIPIVCALDIGVTKVVINKEPTCITTMAGVLQFSENEATILTDIAELGSDIDLARANAAKERAQARLAAKNDKDDILRAQFALAKAIARISAKEKHI</sequence>
<keyword evidence="3 8" id="KW-0813">Transport</keyword>
<reference evidence="12" key="2">
    <citation type="journal article" date="2021" name="PeerJ">
        <title>Extensive microbial diversity within the chicken gut microbiome revealed by metagenomics and culture.</title>
        <authorList>
            <person name="Gilroy R."/>
            <person name="Ravi A."/>
            <person name="Getino M."/>
            <person name="Pursley I."/>
            <person name="Horton D.L."/>
            <person name="Alikhan N.F."/>
            <person name="Baker D."/>
            <person name="Gharbi K."/>
            <person name="Hall N."/>
            <person name="Watson M."/>
            <person name="Adriaenssens E.M."/>
            <person name="Foster-Nyarko E."/>
            <person name="Jarju S."/>
            <person name="Secka A."/>
            <person name="Antonio M."/>
            <person name="Oren A."/>
            <person name="Chaudhuri R.R."/>
            <person name="La Ragione R."/>
            <person name="Hildebrand F."/>
            <person name="Pallen M.J."/>
        </authorList>
    </citation>
    <scope>NUCLEOTIDE SEQUENCE</scope>
    <source>
        <strain evidence="12">CHK152-2871</strain>
    </source>
</reference>
<dbReference type="SUPFAM" id="SSF46604">
    <property type="entry name" value="Epsilon subunit of F1F0-ATP synthase C-terminal domain"/>
    <property type="match status" value="1"/>
</dbReference>
<keyword evidence="7 8" id="KW-0066">ATP synthesis</keyword>
<dbReference type="GO" id="GO:0005524">
    <property type="term" value="F:ATP binding"/>
    <property type="evidence" value="ECO:0007669"/>
    <property type="project" value="UniProtKB-UniRule"/>
</dbReference>
<evidence type="ECO:0000256" key="1">
    <source>
        <dbReference type="ARBA" id="ARBA00004202"/>
    </source>
</evidence>
<comment type="similarity">
    <text evidence="2 8 9">Belongs to the ATPase epsilon chain family.</text>
</comment>
<comment type="caution">
    <text evidence="12">The sequence shown here is derived from an EMBL/GenBank/DDBJ whole genome shotgun (WGS) entry which is preliminary data.</text>
</comment>
<gene>
    <name evidence="8 12" type="primary">atpC</name>
    <name evidence="12" type="ORF">IAA86_03555</name>
</gene>
<dbReference type="InterPro" id="IPR020547">
    <property type="entry name" value="ATP_synth_F1_esu_C"/>
</dbReference>
<dbReference type="HAMAP" id="MF_00530">
    <property type="entry name" value="ATP_synth_epsil_bac"/>
    <property type="match status" value="1"/>
</dbReference>
<evidence type="ECO:0000259" key="10">
    <source>
        <dbReference type="Pfam" id="PF00401"/>
    </source>
</evidence>
<feature type="domain" description="ATP synthase epsilon subunit C-terminal" evidence="10">
    <location>
        <begin position="91"/>
        <end position="134"/>
    </location>
</feature>
<comment type="subcellular location">
    <subcellularLocation>
        <location evidence="1 8">Cell membrane</location>
        <topology evidence="1 8">Peripheral membrane protein</topology>
    </subcellularLocation>
</comment>
<name>A0A9D1JX40_9BACT</name>
<evidence type="ECO:0000256" key="2">
    <source>
        <dbReference type="ARBA" id="ARBA00005712"/>
    </source>
</evidence>
<keyword evidence="8" id="KW-0375">Hydrogen ion transport</keyword>
<evidence type="ECO:0000256" key="9">
    <source>
        <dbReference type="RuleBase" id="RU003656"/>
    </source>
</evidence>
<proteinExistence type="inferred from homology"/>
<dbReference type="GO" id="GO:0046933">
    <property type="term" value="F:proton-transporting ATP synthase activity, rotational mechanism"/>
    <property type="evidence" value="ECO:0007669"/>
    <property type="project" value="UniProtKB-UniRule"/>
</dbReference>
<dbReference type="Proteomes" id="UP000886865">
    <property type="component" value="Unassembled WGS sequence"/>
</dbReference>
<organism evidence="12 13">
    <name type="scientific">Candidatus Galligastranaerophilus intestinavium</name>
    <dbReference type="NCBI Taxonomy" id="2840836"/>
    <lineage>
        <taxon>Bacteria</taxon>
        <taxon>Candidatus Galligastranaerophilus</taxon>
    </lineage>
</organism>
<keyword evidence="6 8" id="KW-0139">CF(1)</keyword>
<dbReference type="GO" id="GO:0005886">
    <property type="term" value="C:plasma membrane"/>
    <property type="evidence" value="ECO:0007669"/>
    <property type="project" value="UniProtKB-SubCell"/>
</dbReference>
<evidence type="ECO:0000313" key="12">
    <source>
        <dbReference type="EMBL" id="HIS74079.1"/>
    </source>
</evidence>
<evidence type="ECO:0000256" key="5">
    <source>
        <dbReference type="ARBA" id="ARBA00023136"/>
    </source>
</evidence>
<dbReference type="InterPro" id="IPR036771">
    <property type="entry name" value="ATPsynth_dsu/esu_N"/>
</dbReference>
<dbReference type="NCBIfam" id="TIGR01216">
    <property type="entry name" value="ATP_synt_epsi"/>
    <property type="match status" value="1"/>
</dbReference>
<accession>A0A9D1JX40</accession>
<dbReference type="EMBL" id="DVJQ01000030">
    <property type="protein sequence ID" value="HIS74079.1"/>
    <property type="molecule type" value="Genomic_DNA"/>
</dbReference>
<dbReference type="PANTHER" id="PTHR13822:SF10">
    <property type="entry name" value="ATP SYNTHASE EPSILON CHAIN, CHLOROPLASTIC"/>
    <property type="match status" value="1"/>
</dbReference>
<protein>
    <recommendedName>
        <fullName evidence="8">ATP synthase epsilon chain</fullName>
    </recommendedName>
    <alternativeName>
        <fullName evidence="8">ATP synthase F1 sector epsilon subunit</fullName>
    </alternativeName>
    <alternativeName>
        <fullName evidence="8">F-ATPase epsilon subunit</fullName>
    </alternativeName>
</protein>
<keyword evidence="4 8" id="KW-0406">Ion transport</keyword>
<dbReference type="Pfam" id="PF02823">
    <property type="entry name" value="ATP-synt_DE_N"/>
    <property type="match status" value="1"/>
</dbReference>
<dbReference type="PANTHER" id="PTHR13822">
    <property type="entry name" value="ATP SYNTHASE DELTA/EPSILON CHAIN"/>
    <property type="match status" value="1"/>
</dbReference>
<keyword evidence="5 8" id="KW-0472">Membrane</keyword>
<evidence type="ECO:0000256" key="7">
    <source>
        <dbReference type="ARBA" id="ARBA00023310"/>
    </source>
</evidence>
<evidence type="ECO:0000256" key="3">
    <source>
        <dbReference type="ARBA" id="ARBA00022448"/>
    </source>
</evidence>
<dbReference type="SUPFAM" id="SSF51344">
    <property type="entry name" value="Epsilon subunit of F1F0-ATP synthase N-terminal domain"/>
    <property type="match status" value="1"/>
</dbReference>
<feature type="domain" description="ATP synthase F1 complex delta/epsilon subunit N-terminal" evidence="11">
    <location>
        <begin position="8"/>
        <end position="85"/>
    </location>
</feature>
<evidence type="ECO:0000256" key="6">
    <source>
        <dbReference type="ARBA" id="ARBA00023196"/>
    </source>
</evidence>
<dbReference type="InterPro" id="IPR001469">
    <property type="entry name" value="ATP_synth_F1_dsu/esu"/>
</dbReference>
<evidence type="ECO:0000313" key="13">
    <source>
        <dbReference type="Proteomes" id="UP000886865"/>
    </source>
</evidence>
<dbReference type="CDD" id="cd12152">
    <property type="entry name" value="F1-ATPase_delta"/>
    <property type="match status" value="1"/>
</dbReference>